<name>A0A9D2QE96_9CORY</name>
<dbReference type="PIRSF" id="PIRSF016838">
    <property type="entry name" value="PafC"/>
    <property type="match status" value="1"/>
</dbReference>
<dbReference type="InterPro" id="IPR026881">
    <property type="entry name" value="WYL_dom"/>
</dbReference>
<feature type="domain" description="PafC HTH" evidence="3">
    <location>
        <begin position="17"/>
        <end position="132"/>
    </location>
</feature>
<accession>A0A9D2QE96</accession>
<dbReference type="PROSITE" id="PS52050">
    <property type="entry name" value="WYL"/>
    <property type="match status" value="1"/>
</dbReference>
<proteinExistence type="predicted"/>
<feature type="region of interest" description="Disordered" evidence="1">
    <location>
        <begin position="138"/>
        <end position="165"/>
    </location>
</feature>
<organism evidence="4 5">
    <name type="scientific">Candidatus Corynebacterium faecigallinarum</name>
    <dbReference type="NCBI Taxonomy" id="2838528"/>
    <lineage>
        <taxon>Bacteria</taxon>
        <taxon>Bacillati</taxon>
        <taxon>Actinomycetota</taxon>
        <taxon>Actinomycetes</taxon>
        <taxon>Mycobacteriales</taxon>
        <taxon>Corynebacteriaceae</taxon>
        <taxon>Corynebacterium</taxon>
    </lineage>
</organism>
<evidence type="ECO:0000259" key="2">
    <source>
        <dbReference type="Pfam" id="PF13280"/>
    </source>
</evidence>
<protein>
    <submittedName>
        <fullName evidence="4">WYL domain-containing protein</fullName>
    </submittedName>
</protein>
<dbReference type="Pfam" id="PF13280">
    <property type="entry name" value="WYL"/>
    <property type="match status" value="1"/>
</dbReference>
<dbReference type="Pfam" id="PF19187">
    <property type="entry name" value="HTH_PafC"/>
    <property type="match status" value="1"/>
</dbReference>
<dbReference type="EMBL" id="DWVP01000004">
    <property type="protein sequence ID" value="HJC84533.1"/>
    <property type="molecule type" value="Genomic_DNA"/>
</dbReference>
<dbReference type="AlphaFoldDB" id="A0A9D2QE96"/>
<dbReference type="InterPro" id="IPR051534">
    <property type="entry name" value="CBASS_pafABC_assoc_protein"/>
</dbReference>
<evidence type="ECO:0000313" key="5">
    <source>
        <dbReference type="Proteomes" id="UP000823858"/>
    </source>
</evidence>
<evidence type="ECO:0000313" key="4">
    <source>
        <dbReference type="EMBL" id="HJC84533.1"/>
    </source>
</evidence>
<dbReference type="Proteomes" id="UP000823858">
    <property type="component" value="Unassembled WGS sequence"/>
</dbReference>
<dbReference type="PANTHER" id="PTHR34580:SF1">
    <property type="entry name" value="PROTEIN PAFC"/>
    <property type="match status" value="1"/>
</dbReference>
<reference evidence="4" key="1">
    <citation type="journal article" date="2021" name="PeerJ">
        <title>Extensive microbial diversity within the chicken gut microbiome revealed by metagenomics and culture.</title>
        <authorList>
            <person name="Gilroy R."/>
            <person name="Ravi A."/>
            <person name="Getino M."/>
            <person name="Pursley I."/>
            <person name="Horton D.L."/>
            <person name="Alikhan N.F."/>
            <person name="Baker D."/>
            <person name="Gharbi K."/>
            <person name="Hall N."/>
            <person name="Watson M."/>
            <person name="Adriaenssens E.M."/>
            <person name="Foster-Nyarko E."/>
            <person name="Jarju S."/>
            <person name="Secka A."/>
            <person name="Antonio M."/>
            <person name="Oren A."/>
            <person name="Chaudhuri R.R."/>
            <person name="La Ragione R."/>
            <person name="Hildebrand F."/>
            <person name="Pallen M.J."/>
        </authorList>
    </citation>
    <scope>NUCLEOTIDE SEQUENCE</scope>
    <source>
        <strain evidence="4">ChiHjej13B12-4958</strain>
    </source>
</reference>
<evidence type="ECO:0000256" key="1">
    <source>
        <dbReference type="SAM" id="MobiDB-lite"/>
    </source>
</evidence>
<evidence type="ECO:0000259" key="3">
    <source>
        <dbReference type="Pfam" id="PF19187"/>
    </source>
</evidence>
<comment type="caution">
    <text evidence="4">The sequence shown here is derived from an EMBL/GenBank/DDBJ whole genome shotgun (WGS) entry which is preliminary data.</text>
</comment>
<dbReference type="InterPro" id="IPR028349">
    <property type="entry name" value="PafC-like"/>
</dbReference>
<feature type="domain" description="WYL" evidence="2">
    <location>
        <begin position="178"/>
        <end position="245"/>
    </location>
</feature>
<dbReference type="InterPro" id="IPR043839">
    <property type="entry name" value="PafC_HTH"/>
</dbReference>
<reference evidence="4" key="2">
    <citation type="submission" date="2021-04" db="EMBL/GenBank/DDBJ databases">
        <authorList>
            <person name="Gilroy R."/>
        </authorList>
    </citation>
    <scope>NUCLEOTIDE SEQUENCE</scope>
    <source>
        <strain evidence="4">ChiHjej13B12-4958</strain>
    </source>
</reference>
<gene>
    <name evidence="4" type="ORF">H9751_03090</name>
</gene>
<dbReference type="PANTHER" id="PTHR34580">
    <property type="match status" value="1"/>
</dbReference>
<sequence length="378" mass="41507">MNATVPKKSSKNYTVWQVRRALSLLAWIQSAPHPTLVRAMDMFGVPVPQLRHELVKLGDSGVPDYLPDDHVMITAAPNVLSPVEVTRNQGVGRPPALTDAEANTLILSLERMGSVLDGEAAENLRAAMGALRSLQRERRDRRDNFVPDEYTSPSGTVGAEHAGHQSSQYVGSGVAATAAALREGVAERRWVALTYVSVSSDSVRRRELVPDQVDFINGSGYLWAREGEDADQRCFHLSRMSEVEVLDRKAPSVLSRPLDDADPFGFDHESQQWADLVLRPDAGWMFEYLPMWQVEEDSDAGEAGDEVALRVSIPDTGEWLERFVLGYSPYIERIVSTVNTVGADSADGNVENEGVGRDLAHRVSLRAAAAVEAYARLA</sequence>